<evidence type="ECO:0000313" key="1">
    <source>
        <dbReference type="EMBL" id="CEQ04304.1"/>
    </source>
</evidence>
<dbReference type="AlphaFoldDB" id="A0A0C7PX82"/>
<accession>A0A0C7PX82</accession>
<organism evidence="1 2">
    <name type="scientific">Paraclostridium sordellii</name>
    <name type="common">Clostridium sordellii</name>
    <dbReference type="NCBI Taxonomy" id="1505"/>
    <lineage>
        <taxon>Bacteria</taxon>
        <taxon>Bacillati</taxon>
        <taxon>Bacillota</taxon>
        <taxon>Clostridia</taxon>
        <taxon>Peptostreptococcales</taxon>
        <taxon>Peptostreptococcaceae</taxon>
        <taxon>Paraclostridium</taxon>
    </lineage>
</organism>
<dbReference type="Pfam" id="PF06935">
    <property type="entry name" value="DUF1284"/>
    <property type="match status" value="1"/>
</dbReference>
<dbReference type="InterPro" id="IPR009702">
    <property type="entry name" value="DUF1284"/>
</dbReference>
<reference evidence="1 2" key="1">
    <citation type="submission" date="2015-01" db="EMBL/GenBank/DDBJ databases">
        <authorList>
            <person name="Aslett A.Martin."/>
            <person name="De Silva Nishadi"/>
        </authorList>
    </citation>
    <scope>NUCLEOTIDE SEQUENCE [LARGE SCALE GENOMIC DNA]</scope>
    <source>
        <strain evidence="1 2">R28058</strain>
    </source>
</reference>
<protein>
    <submittedName>
        <fullName evidence="1">Protein of uncharacterized function (DUF1284)</fullName>
    </submittedName>
</protein>
<dbReference type="OrthoDB" id="121064at2"/>
<name>A0A0C7PX82_PARSO</name>
<sequence length="128" mass="15070">MLEIRPHHFLCMKAFIGKGYSQEFVENMRTTIEILKSDKNQTIKIIYGLDNLCSKCPNNTDEKLCSTNEKVMTMDKKVMDYFNIDCGEYKYDEIIDLIYNNINEEILQDICGNCNWYNQTNCKDLILL</sequence>
<dbReference type="Proteomes" id="UP000049127">
    <property type="component" value="Unassembled WGS sequence"/>
</dbReference>
<proteinExistence type="predicted"/>
<dbReference type="EMBL" id="CEKZ01000003">
    <property type="protein sequence ID" value="CEQ04304.1"/>
    <property type="molecule type" value="Genomic_DNA"/>
</dbReference>
<evidence type="ECO:0000313" key="2">
    <source>
        <dbReference type="Proteomes" id="UP000049127"/>
    </source>
</evidence>
<dbReference type="RefSeq" id="WP_055336052.1">
    <property type="nucleotide sequence ID" value="NZ_CDNF01000014.1"/>
</dbReference>
<gene>
    <name evidence="1" type="ORF">R28058_20371</name>
</gene>